<name>Q727U3_NITV2</name>
<dbReference type="EnsemblBacteria" id="AAS97233">
    <property type="protein sequence ID" value="AAS97233"/>
    <property type="gene ID" value="DVU_2761"/>
</dbReference>
<keyword evidence="1" id="KW-0472">Membrane</keyword>
<keyword evidence="3" id="KW-1185">Reference proteome</keyword>
<feature type="transmembrane region" description="Helical" evidence="1">
    <location>
        <begin position="34"/>
        <end position="55"/>
    </location>
</feature>
<reference evidence="2 3" key="1">
    <citation type="journal article" date="2004" name="Nat. Biotechnol.">
        <title>The genome sequence of the anaerobic, sulfate-reducing bacterium Desulfovibrio vulgaris Hildenborough.</title>
        <authorList>
            <person name="Heidelberg J.F."/>
            <person name="Seshadri R."/>
            <person name="Haveman S.A."/>
            <person name="Hemme C.L."/>
            <person name="Paulsen I.T."/>
            <person name="Kolonay J.F."/>
            <person name="Eisen J.A."/>
            <person name="Ward N."/>
            <person name="Methe B."/>
            <person name="Brinkac L.M."/>
            <person name="Daugherty S.C."/>
            <person name="Deboy R.T."/>
            <person name="Dodson R.J."/>
            <person name="Durkin A.S."/>
            <person name="Madupu R."/>
            <person name="Nelson W.C."/>
            <person name="Sullivan S.A."/>
            <person name="Fouts D."/>
            <person name="Haft D.H."/>
            <person name="Selengut J."/>
            <person name="Peterson J.D."/>
            <person name="Davidsen T.M."/>
            <person name="Zafar N."/>
            <person name="Zhou L."/>
            <person name="Radune D."/>
            <person name="Dimitrov G."/>
            <person name="Hance M."/>
            <person name="Tran K."/>
            <person name="Khouri H."/>
            <person name="Gill J."/>
            <person name="Utterback T.R."/>
            <person name="Feldblyum T.V."/>
            <person name="Wall J.D."/>
            <person name="Voordouw G."/>
            <person name="Fraser C.M."/>
        </authorList>
    </citation>
    <scope>NUCLEOTIDE SEQUENCE [LARGE SCALE GENOMIC DNA]</scope>
    <source>
        <strain evidence="3">ATCC 29579 / DSM 644 / NCIMB 8303 / VKM B-1760 / Hildenborough</strain>
    </source>
</reference>
<organism evidence="2 3">
    <name type="scientific">Nitratidesulfovibrio vulgaris (strain ATCC 29579 / DSM 644 / CCUG 34227 / NCIMB 8303 / VKM B-1760 / Hildenborough)</name>
    <name type="common">Desulfovibrio vulgaris</name>
    <dbReference type="NCBI Taxonomy" id="882"/>
    <lineage>
        <taxon>Bacteria</taxon>
        <taxon>Pseudomonadati</taxon>
        <taxon>Thermodesulfobacteriota</taxon>
        <taxon>Desulfovibrionia</taxon>
        <taxon>Desulfovibrionales</taxon>
        <taxon>Desulfovibrionaceae</taxon>
        <taxon>Nitratidesulfovibrio</taxon>
    </lineage>
</organism>
<protein>
    <submittedName>
        <fullName evidence="2">Uncharacterized protein</fullName>
    </submittedName>
</protein>
<keyword evidence="1" id="KW-0812">Transmembrane</keyword>
<dbReference type="EMBL" id="AE017285">
    <property type="protein sequence ID" value="AAS97233.1"/>
    <property type="molecule type" value="Genomic_DNA"/>
</dbReference>
<dbReference type="Proteomes" id="UP000002194">
    <property type="component" value="Chromosome"/>
</dbReference>
<dbReference type="KEGG" id="dvu:DVU_2761"/>
<dbReference type="AlphaFoldDB" id="Q727U3"/>
<evidence type="ECO:0000313" key="2">
    <source>
        <dbReference type="EMBL" id="AAS97233.1"/>
    </source>
</evidence>
<dbReference type="HOGENOM" id="CLU_2933933_0_0_7"/>
<proteinExistence type="predicted"/>
<accession>Q727U3</accession>
<sequence>MMRVFLQLALLVLVPAAAVLYLRDLGRKGRRTMPVTLLVAGLALGWSLFTFFSLLRHLTTP</sequence>
<keyword evidence="1" id="KW-1133">Transmembrane helix</keyword>
<dbReference type="PATRIC" id="fig|882.5.peg.2497"/>
<evidence type="ECO:0000313" key="3">
    <source>
        <dbReference type="Proteomes" id="UP000002194"/>
    </source>
</evidence>
<dbReference type="PaxDb" id="882-DVU_2761"/>
<evidence type="ECO:0000256" key="1">
    <source>
        <dbReference type="SAM" id="Phobius"/>
    </source>
</evidence>
<gene>
    <name evidence="2" type="ordered locus">DVU_2761</name>
</gene>
<dbReference type="RefSeq" id="WP_010940027.1">
    <property type="nucleotide sequence ID" value="NC_002937.3"/>
</dbReference>